<proteinExistence type="predicted"/>
<accession>A0A9X1Z6F9</accession>
<organism evidence="1 2">
    <name type="scientific">Shewanella algicola</name>
    <dbReference type="NCBI Taxonomy" id="640633"/>
    <lineage>
        <taxon>Bacteria</taxon>
        <taxon>Pseudomonadati</taxon>
        <taxon>Pseudomonadota</taxon>
        <taxon>Gammaproteobacteria</taxon>
        <taxon>Alteromonadales</taxon>
        <taxon>Shewanellaceae</taxon>
        <taxon>Shewanella</taxon>
    </lineage>
</organism>
<dbReference type="Proteomes" id="UP001139408">
    <property type="component" value="Unassembled WGS sequence"/>
</dbReference>
<evidence type="ECO:0000313" key="1">
    <source>
        <dbReference type="EMBL" id="MCL1106605.1"/>
    </source>
</evidence>
<gene>
    <name evidence="1" type="ORF">L2749_15300</name>
</gene>
<sequence>MKPVPEALLKKHANLVQSEGVTVVSHTQREVGEWVLQTLMIEGCDVPFKYKRPKRFKSLQGQKVNLIYYPAKESVAGFEIEVMQVVRVRRY</sequence>
<dbReference type="RefSeq" id="WP_188925928.1">
    <property type="nucleotide sequence ID" value="NZ_BMQI01000034.1"/>
</dbReference>
<dbReference type="AlphaFoldDB" id="A0A9X1Z6F9"/>
<comment type="caution">
    <text evidence="1">The sequence shown here is derived from an EMBL/GenBank/DDBJ whole genome shotgun (WGS) entry which is preliminary data.</text>
</comment>
<protein>
    <submittedName>
        <fullName evidence="1">Uncharacterized protein</fullName>
    </submittedName>
</protein>
<keyword evidence="2" id="KW-1185">Reference proteome</keyword>
<name>A0A9X1Z6F9_9GAMM</name>
<evidence type="ECO:0000313" key="2">
    <source>
        <dbReference type="Proteomes" id="UP001139408"/>
    </source>
</evidence>
<dbReference type="EMBL" id="JAKILJ010000037">
    <property type="protein sequence ID" value="MCL1106605.1"/>
    <property type="molecule type" value="Genomic_DNA"/>
</dbReference>
<reference evidence="1" key="1">
    <citation type="submission" date="2022-01" db="EMBL/GenBank/DDBJ databases">
        <title>Whole genome-based taxonomy of the Shewanellaceae.</title>
        <authorList>
            <person name="Martin-Rodriguez A.J."/>
        </authorList>
    </citation>
    <scope>NUCLEOTIDE SEQUENCE</scope>
    <source>
        <strain evidence="1">DSM 23803</strain>
    </source>
</reference>